<name>A0A177C1L2_9PLEO</name>
<gene>
    <name evidence="1" type="ORF">CC84DRAFT_1101367</name>
</gene>
<evidence type="ECO:0000313" key="1">
    <source>
        <dbReference type="EMBL" id="OAG01101.1"/>
    </source>
</evidence>
<evidence type="ECO:0000313" key="2">
    <source>
        <dbReference type="Proteomes" id="UP000077069"/>
    </source>
</evidence>
<organism evidence="1 2">
    <name type="scientific">Paraphaeosphaeria sporulosa</name>
    <dbReference type="NCBI Taxonomy" id="1460663"/>
    <lineage>
        <taxon>Eukaryota</taxon>
        <taxon>Fungi</taxon>
        <taxon>Dikarya</taxon>
        <taxon>Ascomycota</taxon>
        <taxon>Pezizomycotina</taxon>
        <taxon>Dothideomycetes</taxon>
        <taxon>Pleosporomycetidae</taxon>
        <taxon>Pleosporales</taxon>
        <taxon>Massarineae</taxon>
        <taxon>Didymosphaeriaceae</taxon>
        <taxon>Paraphaeosphaeria</taxon>
    </lineage>
</organism>
<accession>A0A177C1L2</accession>
<proteinExistence type="predicted"/>
<dbReference type="AlphaFoldDB" id="A0A177C1L2"/>
<dbReference type="EMBL" id="KV441558">
    <property type="protein sequence ID" value="OAG01101.1"/>
    <property type="molecule type" value="Genomic_DNA"/>
</dbReference>
<feature type="non-terminal residue" evidence="1">
    <location>
        <position position="1"/>
    </location>
</feature>
<dbReference type="InParanoid" id="A0A177C1L2"/>
<keyword evidence="2" id="KW-1185">Reference proteome</keyword>
<sequence>LDLYFYEENKDKDDKDKVLFAASYMRGDVGEWIRPYITKYLDIDDDNVNPNYV</sequence>
<protein>
    <recommendedName>
        <fullName evidence="3">DUF4939 domain-containing protein</fullName>
    </recommendedName>
</protein>
<dbReference type="RefSeq" id="XP_018031466.1">
    <property type="nucleotide sequence ID" value="XM_018174911.1"/>
</dbReference>
<dbReference type="GeneID" id="28758397"/>
<reference evidence="1 2" key="1">
    <citation type="submission" date="2016-05" db="EMBL/GenBank/DDBJ databases">
        <title>Comparative analysis of secretome profiles of manganese(II)-oxidizing ascomycete fungi.</title>
        <authorList>
            <consortium name="DOE Joint Genome Institute"/>
            <person name="Zeiner C.A."/>
            <person name="Purvine S.O."/>
            <person name="Zink E.M."/>
            <person name="Wu S."/>
            <person name="Pasa-Tolic L."/>
            <person name="Chaput D.L."/>
            <person name="Haridas S."/>
            <person name="Grigoriev I.V."/>
            <person name="Santelli C.M."/>
            <person name="Hansel C.M."/>
        </authorList>
    </citation>
    <scope>NUCLEOTIDE SEQUENCE [LARGE SCALE GENOMIC DNA]</scope>
    <source>
        <strain evidence="1 2">AP3s5-JAC2a</strain>
    </source>
</reference>
<evidence type="ECO:0008006" key="3">
    <source>
        <dbReference type="Google" id="ProtNLM"/>
    </source>
</evidence>
<dbReference type="Proteomes" id="UP000077069">
    <property type="component" value="Unassembled WGS sequence"/>
</dbReference>